<accession>A0A423IGI1</accession>
<gene>
    <name evidence="2" type="ORF">BK660_02365</name>
</gene>
<dbReference type="PROSITE" id="PS51257">
    <property type="entry name" value="PROKAR_LIPOPROTEIN"/>
    <property type="match status" value="1"/>
</dbReference>
<feature type="compositionally biased region" description="Low complexity" evidence="1">
    <location>
        <begin position="33"/>
        <end position="50"/>
    </location>
</feature>
<evidence type="ECO:0000313" key="2">
    <source>
        <dbReference type="EMBL" id="RON24536.1"/>
    </source>
</evidence>
<dbReference type="EMBL" id="MOBK01000001">
    <property type="protein sequence ID" value="RON24536.1"/>
    <property type="molecule type" value="Genomic_DNA"/>
</dbReference>
<organism evidence="2 3">
    <name type="scientific">Pseudomonas brassicacearum</name>
    <dbReference type="NCBI Taxonomy" id="930166"/>
    <lineage>
        <taxon>Bacteria</taxon>
        <taxon>Pseudomonadati</taxon>
        <taxon>Pseudomonadota</taxon>
        <taxon>Gammaproteobacteria</taxon>
        <taxon>Pseudomonadales</taxon>
        <taxon>Pseudomonadaceae</taxon>
        <taxon>Pseudomonas</taxon>
    </lineage>
</organism>
<dbReference type="AlphaFoldDB" id="A0A423IGI1"/>
<feature type="region of interest" description="Disordered" evidence="1">
    <location>
        <begin position="30"/>
        <end position="52"/>
    </location>
</feature>
<dbReference type="RefSeq" id="WP_123431911.1">
    <property type="nucleotide sequence ID" value="NZ_MOBK01000001.1"/>
</dbReference>
<dbReference type="Proteomes" id="UP000285636">
    <property type="component" value="Unassembled WGS sequence"/>
</dbReference>
<sequence length="145" mass="15219">MRHVQTLIRHAAIVSSICLLGMIGGCSKPADKPATGAASSSVSTPSQSGTKLGDLSEFRNIAADVAALVDKNDLPGAKTRIKDLETSWDSAEAGIKPRAASDWHVVDKAIDRALDALRAGSPKQDECKAAMDDLLKAFDSMKGKS</sequence>
<protein>
    <submittedName>
        <fullName evidence="2">Uncharacterized protein</fullName>
    </submittedName>
</protein>
<name>A0A423IGI1_9PSED</name>
<reference evidence="2 3" key="1">
    <citation type="submission" date="2016-10" db="EMBL/GenBank/DDBJ databases">
        <title>Comparative genome analysis of multiple Pseudomonas spp. focuses on biocontrol and plant growth promoting traits.</title>
        <authorList>
            <person name="Tao X.-Y."/>
            <person name="Taylor C.G."/>
        </authorList>
    </citation>
    <scope>NUCLEOTIDE SEQUENCE [LARGE SCALE GENOMIC DNA]</scope>
    <source>
        <strain evidence="2 3">38D7</strain>
    </source>
</reference>
<evidence type="ECO:0000256" key="1">
    <source>
        <dbReference type="SAM" id="MobiDB-lite"/>
    </source>
</evidence>
<comment type="caution">
    <text evidence="2">The sequence shown here is derived from an EMBL/GenBank/DDBJ whole genome shotgun (WGS) entry which is preliminary data.</text>
</comment>
<evidence type="ECO:0000313" key="3">
    <source>
        <dbReference type="Proteomes" id="UP000285636"/>
    </source>
</evidence>
<proteinExistence type="predicted"/>